<dbReference type="PROSITE" id="PS00086">
    <property type="entry name" value="CYTOCHROME_P450"/>
    <property type="match status" value="1"/>
</dbReference>
<feature type="transmembrane region" description="Helical" evidence="10">
    <location>
        <begin position="6"/>
        <end position="22"/>
    </location>
</feature>
<dbReference type="InterPro" id="IPR001128">
    <property type="entry name" value="Cyt_P450"/>
</dbReference>
<dbReference type="GO" id="GO:0005506">
    <property type="term" value="F:iron ion binding"/>
    <property type="evidence" value="ECO:0007669"/>
    <property type="project" value="InterPro"/>
</dbReference>
<evidence type="ECO:0000256" key="5">
    <source>
        <dbReference type="ARBA" id="ARBA00023002"/>
    </source>
</evidence>
<dbReference type="GO" id="GO:0004497">
    <property type="term" value="F:monooxygenase activity"/>
    <property type="evidence" value="ECO:0007669"/>
    <property type="project" value="UniProtKB-KW"/>
</dbReference>
<keyword evidence="5 9" id="KW-0560">Oxidoreductase</keyword>
<dbReference type="SUPFAM" id="SSF48264">
    <property type="entry name" value="Cytochrome P450"/>
    <property type="match status" value="1"/>
</dbReference>
<evidence type="ECO:0000256" key="10">
    <source>
        <dbReference type="SAM" id="Phobius"/>
    </source>
</evidence>
<evidence type="ECO:0000313" key="12">
    <source>
        <dbReference type="EMBL" id="SSX21423.1"/>
    </source>
</evidence>
<accession>A0A336LXN1</accession>
<dbReference type="EMBL" id="UFQT01000192">
    <property type="protein sequence ID" value="SSX21423.1"/>
    <property type="molecule type" value="Genomic_DNA"/>
</dbReference>
<evidence type="ECO:0000256" key="4">
    <source>
        <dbReference type="ARBA" id="ARBA00022723"/>
    </source>
</evidence>
<keyword evidence="10" id="KW-0472">Membrane</keyword>
<proteinExistence type="inferred from homology"/>
<gene>
    <name evidence="12" type="primary">CSON004594</name>
</gene>
<dbReference type="InterPro" id="IPR017972">
    <property type="entry name" value="Cyt_P450_CS"/>
</dbReference>
<keyword evidence="3 8" id="KW-0349">Heme</keyword>
<evidence type="ECO:0000256" key="2">
    <source>
        <dbReference type="ARBA" id="ARBA00010617"/>
    </source>
</evidence>
<dbReference type="PRINTS" id="PR00464">
    <property type="entry name" value="EP450II"/>
</dbReference>
<keyword evidence="10" id="KW-0812">Transmembrane</keyword>
<evidence type="ECO:0000256" key="3">
    <source>
        <dbReference type="ARBA" id="ARBA00022617"/>
    </source>
</evidence>
<evidence type="ECO:0000256" key="6">
    <source>
        <dbReference type="ARBA" id="ARBA00023004"/>
    </source>
</evidence>
<dbReference type="PANTHER" id="PTHR24291:SF50">
    <property type="entry name" value="BIFUNCTIONAL ALBAFLAVENONE MONOOXYGENASE_TERPENE SYNTHASE"/>
    <property type="match status" value="1"/>
</dbReference>
<name>A0A336LXN1_CULSO</name>
<protein>
    <submittedName>
        <fullName evidence="12">CSON004594 protein</fullName>
    </submittedName>
</protein>
<dbReference type="InterPro" id="IPR036396">
    <property type="entry name" value="Cyt_P450_sf"/>
</dbReference>
<evidence type="ECO:0000256" key="7">
    <source>
        <dbReference type="ARBA" id="ARBA00023033"/>
    </source>
</evidence>
<keyword evidence="6 8" id="KW-0408">Iron</keyword>
<comment type="cofactor">
    <cofactor evidence="1 8">
        <name>heme</name>
        <dbReference type="ChEBI" id="CHEBI:30413"/>
    </cofactor>
</comment>
<keyword evidence="10" id="KW-1133">Transmembrane helix</keyword>
<reference evidence="12" key="2">
    <citation type="submission" date="2018-07" db="EMBL/GenBank/DDBJ databases">
        <authorList>
            <person name="Quirk P.G."/>
            <person name="Krulwich T.A."/>
        </authorList>
    </citation>
    <scope>NUCLEOTIDE SEQUENCE</scope>
</reference>
<dbReference type="EMBL" id="UFQS01000192">
    <property type="protein sequence ID" value="SSX01043.1"/>
    <property type="molecule type" value="Genomic_DNA"/>
</dbReference>
<dbReference type="Pfam" id="PF00067">
    <property type="entry name" value="p450"/>
    <property type="match status" value="2"/>
</dbReference>
<dbReference type="OMA" id="CIENERR"/>
<dbReference type="VEuPathDB" id="VectorBase:CSON004594"/>
<evidence type="ECO:0000313" key="11">
    <source>
        <dbReference type="EMBL" id="SSX01043.1"/>
    </source>
</evidence>
<dbReference type="GO" id="GO:0020037">
    <property type="term" value="F:heme binding"/>
    <property type="evidence" value="ECO:0007669"/>
    <property type="project" value="InterPro"/>
</dbReference>
<evidence type="ECO:0000256" key="1">
    <source>
        <dbReference type="ARBA" id="ARBA00001971"/>
    </source>
</evidence>
<organism evidence="12">
    <name type="scientific">Culicoides sonorensis</name>
    <name type="common">Biting midge</name>
    <dbReference type="NCBI Taxonomy" id="179676"/>
    <lineage>
        <taxon>Eukaryota</taxon>
        <taxon>Metazoa</taxon>
        <taxon>Ecdysozoa</taxon>
        <taxon>Arthropoda</taxon>
        <taxon>Hexapoda</taxon>
        <taxon>Insecta</taxon>
        <taxon>Pterygota</taxon>
        <taxon>Neoptera</taxon>
        <taxon>Endopterygota</taxon>
        <taxon>Diptera</taxon>
        <taxon>Nematocera</taxon>
        <taxon>Chironomoidea</taxon>
        <taxon>Ceratopogonidae</taxon>
        <taxon>Ceratopogoninae</taxon>
        <taxon>Culicoides</taxon>
        <taxon>Monoculicoides</taxon>
    </lineage>
</organism>
<evidence type="ECO:0000256" key="8">
    <source>
        <dbReference type="PIRSR" id="PIRSR602402-1"/>
    </source>
</evidence>
<evidence type="ECO:0000256" key="9">
    <source>
        <dbReference type="RuleBase" id="RU000461"/>
    </source>
</evidence>
<keyword evidence="7 9" id="KW-0503">Monooxygenase</keyword>
<feature type="binding site" description="axial binding residue" evidence="8">
    <location>
        <position position="391"/>
    </location>
    <ligand>
        <name>heme</name>
        <dbReference type="ChEBI" id="CHEBI:30413"/>
    </ligand>
    <ligandPart>
        <name>Fe</name>
        <dbReference type="ChEBI" id="CHEBI:18248"/>
    </ligandPart>
</feature>
<dbReference type="InterPro" id="IPR050196">
    <property type="entry name" value="Cytochrome_P450_Monoox"/>
</dbReference>
<dbReference type="Gene3D" id="1.10.630.10">
    <property type="entry name" value="Cytochrome P450"/>
    <property type="match status" value="2"/>
</dbReference>
<dbReference type="GO" id="GO:0016705">
    <property type="term" value="F:oxidoreductase activity, acting on paired donors, with incorporation or reduction of molecular oxygen"/>
    <property type="evidence" value="ECO:0007669"/>
    <property type="project" value="InterPro"/>
</dbReference>
<sequence length="451" mass="52612">MIGTIFVLIIVGLTTFYCYFRWKNREMYFHAEKFDGPPTLPLIGNLHFLIGKRSEDMFMLIQKVCNEYKTPVRIWIGSMLLIYVTKPADVQKVLTSNNCLDKMYIYKLFGWESGVLSTSANIWKHHRKLLNPCFSPSILQSFLPIFQEKACVLVNCLKKVSQKEFDIFPFLSACTLDSICATILDFDVDSQNSKNLDFVEALEELFPIINTRIFNVLLHPFNIYKHTQLYRREIKLRQIISETTNKIIQAKIKCIENERRRKTFVRQTPASKTSNNLNHIDENGIKCEKNLVVDNFSIVIKLIISFKIPCRLRLYPPGPLIVRKCTEHVNLQTGTAPKDANIIINIFGLHHDSTVWGDDVEQFKPDRFSPLNIRYRHPYSFIPFSGGKRICLGYKYAMLSMKAMLFELLRKYRFSTKLTMTDLRPNMNITLKLGNKHMVKIDERNVMHTEK</sequence>
<dbReference type="PANTHER" id="PTHR24291">
    <property type="entry name" value="CYTOCHROME P450 FAMILY 4"/>
    <property type="match status" value="1"/>
</dbReference>
<keyword evidence="4 8" id="KW-0479">Metal-binding</keyword>
<comment type="similarity">
    <text evidence="2 9">Belongs to the cytochrome P450 family.</text>
</comment>
<dbReference type="AlphaFoldDB" id="A0A336LXN1"/>
<dbReference type="InterPro" id="IPR002402">
    <property type="entry name" value="Cyt_P450_E_grp-II"/>
</dbReference>
<reference evidence="11" key="1">
    <citation type="submission" date="2018-04" db="EMBL/GenBank/DDBJ databases">
        <authorList>
            <person name="Go L.Y."/>
            <person name="Mitchell J.A."/>
        </authorList>
    </citation>
    <scope>NUCLEOTIDE SEQUENCE</scope>
    <source>
        <tissue evidence="11">Whole organism</tissue>
    </source>
</reference>